<reference evidence="1" key="1">
    <citation type="submission" date="2020-11" db="EMBL/GenBank/DDBJ databases">
        <authorList>
            <consortium name="DOE Joint Genome Institute"/>
            <person name="Ahrendt S."/>
            <person name="Riley R."/>
            <person name="Andreopoulos W."/>
            <person name="Labutti K."/>
            <person name="Pangilinan J."/>
            <person name="Ruiz-Duenas F.J."/>
            <person name="Barrasa J.M."/>
            <person name="Sanchez-Garcia M."/>
            <person name="Camarero S."/>
            <person name="Miyauchi S."/>
            <person name="Serrano A."/>
            <person name="Linde D."/>
            <person name="Babiker R."/>
            <person name="Drula E."/>
            <person name="Ayuso-Fernandez I."/>
            <person name="Pacheco R."/>
            <person name="Padilla G."/>
            <person name="Ferreira P."/>
            <person name="Barriuso J."/>
            <person name="Kellner H."/>
            <person name="Castanera R."/>
            <person name="Alfaro M."/>
            <person name="Ramirez L."/>
            <person name="Pisabarro A.G."/>
            <person name="Kuo A."/>
            <person name="Tritt A."/>
            <person name="Lipzen A."/>
            <person name="He G."/>
            <person name="Yan M."/>
            <person name="Ng V."/>
            <person name="Cullen D."/>
            <person name="Martin F."/>
            <person name="Rosso M.-N."/>
            <person name="Henrissat B."/>
            <person name="Hibbett D."/>
            <person name="Martinez A.T."/>
            <person name="Grigoriev I.V."/>
        </authorList>
    </citation>
    <scope>NUCLEOTIDE SEQUENCE</scope>
    <source>
        <strain evidence="1">CBS 247.69</strain>
    </source>
</reference>
<dbReference type="Proteomes" id="UP000807353">
    <property type="component" value="Unassembled WGS sequence"/>
</dbReference>
<name>A0A9P6CJM2_9AGAR</name>
<evidence type="ECO:0000313" key="1">
    <source>
        <dbReference type="EMBL" id="KAF9468637.1"/>
    </source>
</evidence>
<keyword evidence="2" id="KW-1185">Reference proteome</keyword>
<dbReference type="PANTHER" id="PTHR39398:SF1">
    <property type="entry name" value="CSN8_PSMD8_EIF3K DOMAIN-CONTAINING PROTEIN"/>
    <property type="match status" value="1"/>
</dbReference>
<proteinExistence type="predicted"/>
<comment type="caution">
    <text evidence="1">The sequence shown here is derived from an EMBL/GenBank/DDBJ whole genome shotgun (WGS) entry which is preliminary data.</text>
</comment>
<evidence type="ECO:0000313" key="2">
    <source>
        <dbReference type="Proteomes" id="UP000807353"/>
    </source>
</evidence>
<dbReference type="PANTHER" id="PTHR39398">
    <property type="entry name" value="YALI0F14311P"/>
    <property type="match status" value="1"/>
</dbReference>
<organism evidence="1 2">
    <name type="scientific">Collybia nuda</name>
    <dbReference type="NCBI Taxonomy" id="64659"/>
    <lineage>
        <taxon>Eukaryota</taxon>
        <taxon>Fungi</taxon>
        <taxon>Dikarya</taxon>
        <taxon>Basidiomycota</taxon>
        <taxon>Agaricomycotina</taxon>
        <taxon>Agaricomycetes</taxon>
        <taxon>Agaricomycetidae</taxon>
        <taxon>Agaricales</taxon>
        <taxon>Tricholomatineae</taxon>
        <taxon>Clitocybaceae</taxon>
        <taxon>Collybia</taxon>
    </lineage>
</organism>
<sequence length="303" mass="34329">MEHIASVSRSSGLEKDGDTLKDFKIQEEYREFLQGKSIESDSEARQRIDAQENVLILFRKLREGIFSSRRTDSFALEVYETSLYLSVAFNSTKQTTPIISHLLPDLYLIVSPPHHNRPVTILISLVHHLVATYPSQSLFQQHLDTIPLSLLPKNSKASKWINSLARSLRARNFIEFERLTGPFTIGRLFDAQDTPSNPPKGSSPMLSTNGRLADLSHSALYEIIDSLRSKTRGTSWDVFRSAYREVSCASETGNWLARSLFLNPLGPHTATIGVDQWFKQQSQLGHVRPKEGTADKWIVCKFR</sequence>
<dbReference type="EMBL" id="MU150232">
    <property type="protein sequence ID" value="KAF9468637.1"/>
    <property type="molecule type" value="Genomic_DNA"/>
</dbReference>
<protein>
    <submittedName>
        <fullName evidence="1">Uncharacterized protein</fullName>
    </submittedName>
</protein>
<dbReference type="OrthoDB" id="2100128at2759"/>
<accession>A0A9P6CJM2</accession>
<gene>
    <name evidence="1" type="ORF">BDZ94DRAFT_1279714</name>
</gene>
<dbReference type="AlphaFoldDB" id="A0A9P6CJM2"/>